<feature type="domain" description="CcmH/CycL/Ccl2/NrfF N-terminal" evidence="8">
    <location>
        <begin position="7"/>
        <end position="127"/>
    </location>
</feature>
<comment type="function">
    <text evidence="7">Possible subunit of a heme lyase.</text>
</comment>
<dbReference type="Proteomes" id="UP000319897">
    <property type="component" value="Unassembled WGS sequence"/>
</dbReference>
<evidence type="ECO:0000259" key="8">
    <source>
        <dbReference type="Pfam" id="PF03918"/>
    </source>
</evidence>
<dbReference type="GO" id="GO:0005886">
    <property type="term" value="C:plasma membrane"/>
    <property type="evidence" value="ECO:0007669"/>
    <property type="project" value="TreeGrafter"/>
</dbReference>
<dbReference type="AlphaFoldDB" id="A0A501XU95"/>
<dbReference type="PANTHER" id="PTHR47870:SF1">
    <property type="entry name" value="CYTOCHROME C-TYPE BIOGENESIS PROTEIN CCMH"/>
    <property type="match status" value="1"/>
</dbReference>
<proteinExistence type="inferred from homology"/>
<evidence type="ECO:0000256" key="1">
    <source>
        <dbReference type="ARBA" id="ARBA00010342"/>
    </source>
</evidence>
<keyword evidence="2 7" id="KW-0349">Heme</keyword>
<keyword evidence="3 7" id="KW-0479">Metal-binding</keyword>
<reference evidence="9 10" key="1">
    <citation type="submission" date="2019-06" db="EMBL/GenBank/DDBJ databases">
        <authorList>
            <person name="Lee I."/>
            <person name="Jang G.I."/>
            <person name="Hwang C.Y."/>
        </authorList>
    </citation>
    <scope>NUCLEOTIDE SEQUENCE [LARGE SCALE GENOMIC DNA]</scope>
    <source>
        <strain evidence="9 10">PAMC 28131</strain>
    </source>
</reference>
<keyword evidence="7" id="KW-0812">Transmembrane</keyword>
<evidence type="ECO:0000256" key="6">
    <source>
        <dbReference type="ARBA" id="ARBA00023004"/>
    </source>
</evidence>
<dbReference type="GO" id="GO:0017004">
    <property type="term" value="P:cytochrome complex assembly"/>
    <property type="evidence" value="ECO:0007669"/>
    <property type="project" value="UniProtKB-KW"/>
</dbReference>
<organism evidence="9 10">
    <name type="scientific">Sandaracinobacter neustonicus</name>
    <dbReference type="NCBI Taxonomy" id="1715348"/>
    <lineage>
        <taxon>Bacteria</taxon>
        <taxon>Pseudomonadati</taxon>
        <taxon>Pseudomonadota</taxon>
        <taxon>Alphaproteobacteria</taxon>
        <taxon>Sphingomonadales</taxon>
        <taxon>Sphingosinicellaceae</taxon>
        <taxon>Sandaracinobacter</taxon>
    </lineage>
</organism>
<keyword evidence="7" id="KW-0472">Membrane</keyword>
<comment type="caution">
    <text evidence="9">The sequence shown here is derived from an EMBL/GenBank/DDBJ whole genome shotgun (WGS) entry which is preliminary data.</text>
</comment>
<sequence length="127" mass="13958">MKAFAIALLLIASPVLAEPPTPPDVPLSNPVQEQRAKAVMAELRCLTCQNQSIADSNAAQAQAMRMEVRERIAAGEEPEAVRAFFVERYGDWVSFVPPAREDTALLWAAPLLFLGIGVALVARRFRR</sequence>
<keyword evidence="6 7" id="KW-0408">Iron</keyword>
<dbReference type="Gene3D" id="1.10.8.640">
    <property type="entry name" value="Cytochrome C biogenesis protein"/>
    <property type="match status" value="1"/>
</dbReference>
<dbReference type="PANTHER" id="PTHR47870">
    <property type="entry name" value="CYTOCHROME C-TYPE BIOGENESIS PROTEIN CCMH"/>
    <property type="match status" value="1"/>
</dbReference>
<evidence type="ECO:0000256" key="4">
    <source>
        <dbReference type="ARBA" id="ARBA00022729"/>
    </source>
</evidence>
<evidence type="ECO:0000256" key="7">
    <source>
        <dbReference type="RuleBase" id="RU364112"/>
    </source>
</evidence>
<comment type="similarity">
    <text evidence="1 7">Belongs to the CcmH/CycL/Ccl2/NrfF family.</text>
</comment>
<dbReference type="GO" id="GO:0046872">
    <property type="term" value="F:metal ion binding"/>
    <property type="evidence" value="ECO:0007669"/>
    <property type="project" value="UniProtKB-KW"/>
</dbReference>
<name>A0A501XU95_9SPHN</name>
<dbReference type="RefSeq" id="WP_140926710.1">
    <property type="nucleotide sequence ID" value="NZ_VFSU01000011.1"/>
</dbReference>
<evidence type="ECO:0000256" key="2">
    <source>
        <dbReference type="ARBA" id="ARBA00022617"/>
    </source>
</evidence>
<dbReference type="InterPro" id="IPR051263">
    <property type="entry name" value="C-type_cytochrome_biogenesis"/>
</dbReference>
<dbReference type="Pfam" id="PF03918">
    <property type="entry name" value="CcmH"/>
    <property type="match status" value="1"/>
</dbReference>
<feature type="signal peptide" evidence="7">
    <location>
        <begin position="1"/>
        <end position="17"/>
    </location>
</feature>
<protein>
    <recommendedName>
        <fullName evidence="7">Cytochrome c-type biogenesis protein</fullName>
    </recommendedName>
</protein>
<dbReference type="EMBL" id="VFSU01000011">
    <property type="protein sequence ID" value="TPE63694.1"/>
    <property type="molecule type" value="Genomic_DNA"/>
</dbReference>
<evidence type="ECO:0000256" key="3">
    <source>
        <dbReference type="ARBA" id="ARBA00022723"/>
    </source>
</evidence>
<dbReference type="OrthoDB" id="9804975at2"/>
<keyword evidence="10" id="KW-1185">Reference proteome</keyword>
<evidence type="ECO:0000256" key="5">
    <source>
        <dbReference type="ARBA" id="ARBA00022748"/>
    </source>
</evidence>
<keyword evidence="5" id="KW-0201">Cytochrome c-type biogenesis</keyword>
<keyword evidence="7" id="KW-1133">Transmembrane helix</keyword>
<feature type="transmembrane region" description="Helical" evidence="7">
    <location>
        <begin position="104"/>
        <end position="122"/>
    </location>
</feature>
<feature type="chain" id="PRO_5021512928" description="Cytochrome c-type biogenesis protein" evidence="7">
    <location>
        <begin position="18"/>
        <end position="127"/>
    </location>
</feature>
<evidence type="ECO:0000313" key="9">
    <source>
        <dbReference type="EMBL" id="TPE63694.1"/>
    </source>
</evidence>
<keyword evidence="4 7" id="KW-0732">Signal</keyword>
<dbReference type="CDD" id="cd16378">
    <property type="entry name" value="CcmH_N"/>
    <property type="match status" value="1"/>
</dbReference>
<gene>
    <name evidence="9" type="ORF">FJQ54_02225</name>
</gene>
<dbReference type="InterPro" id="IPR005616">
    <property type="entry name" value="CcmH/CycL/Ccl2/NrfF_N"/>
</dbReference>
<dbReference type="InterPro" id="IPR038297">
    <property type="entry name" value="CcmH/CycL/NrfF/Ccl2_sf"/>
</dbReference>
<evidence type="ECO:0000313" key="10">
    <source>
        <dbReference type="Proteomes" id="UP000319897"/>
    </source>
</evidence>
<accession>A0A501XU95</accession>